<dbReference type="Proteomes" id="UP000293296">
    <property type="component" value="Chromosome"/>
</dbReference>
<dbReference type="EMBL" id="CP026538">
    <property type="protein sequence ID" value="QAZ68774.1"/>
    <property type="molecule type" value="Genomic_DNA"/>
</dbReference>
<gene>
    <name evidence="2" type="ORF">C3Y92_16650</name>
</gene>
<keyword evidence="1" id="KW-0812">Transmembrane</keyword>
<dbReference type="PANTHER" id="PTHR36535:SF1">
    <property type="entry name" value="DUF1772 DOMAIN-CONTAINING PROTEIN"/>
    <property type="match status" value="1"/>
</dbReference>
<dbReference type="OrthoDB" id="7473921at2"/>
<feature type="transmembrane region" description="Helical" evidence="1">
    <location>
        <begin position="75"/>
        <end position="93"/>
    </location>
</feature>
<dbReference type="AlphaFoldDB" id="A0A4P6HQ01"/>
<evidence type="ECO:0000256" key="1">
    <source>
        <dbReference type="SAM" id="Phobius"/>
    </source>
</evidence>
<protein>
    <submittedName>
        <fullName evidence="2">DUF1772 domain-containing protein</fullName>
    </submittedName>
</protein>
<name>A0A4P6HQ01_9BACT</name>
<keyword evidence="3" id="KW-1185">Reference proteome</keyword>
<dbReference type="Pfam" id="PF08592">
    <property type="entry name" value="Anthrone_oxy"/>
    <property type="match status" value="1"/>
</dbReference>
<dbReference type="InterPro" id="IPR013901">
    <property type="entry name" value="Anthrone_oxy"/>
</dbReference>
<evidence type="ECO:0000313" key="3">
    <source>
        <dbReference type="Proteomes" id="UP000293296"/>
    </source>
</evidence>
<feature type="transmembrane region" description="Helical" evidence="1">
    <location>
        <begin position="6"/>
        <end position="24"/>
    </location>
</feature>
<feature type="transmembrane region" description="Helical" evidence="1">
    <location>
        <begin position="51"/>
        <end position="69"/>
    </location>
</feature>
<dbReference type="PANTHER" id="PTHR36535">
    <property type="entry name" value="YALI0E30327P"/>
    <property type="match status" value="1"/>
</dbReference>
<accession>A0A4P6HQ01</accession>
<dbReference type="RefSeq" id="WP_129354541.1">
    <property type="nucleotide sequence ID" value="NZ_CP026538.1"/>
</dbReference>
<proteinExistence type="predicted"/>
<organism evidence="2 3">
    <name type="scientific">Solidesulfovibrio carbinolicus</name>
    <dbReference type="NCBI Taxonomy" id="296842"/>
    <lineage>
        <taxon>Bacteria</taxon>
        <taxon>Pseudomonadati</taxon>
        <taxon>Thermodesulfobacteriota</taxon>
        <taxon>Desulfovibrionia</taxon>
        <taxon>Desulfovibrionales</taxon>
        <taxon>Desulfovibrionaceae</taxon>
        <taxon>Solidesulfovibrio</taxon>
    </lineage>
</organism>
<dbReference type="KEGG" id="dcb:C3Y92_16650"/>
<reference evidence="2 3" key="1">
    <citation type="submission" date="2018-02" db="EMBL/GenBank/DDBJ databases">
        <title>Genome sequence of Desulfovibrio carbinolicus DSM 3852.</title>
        <authorList>
            <person name="Wilbanks E."/>
            <person name="Skennerton C.T."/>
            <person name="Orphan V.J."/>
        </authorList>
    </citation>
    <scope>NUCLEOTIDE SEQUENCE [LARGE SCALE GENOMIC DNA]</scope>
    <source>
        <strain evidence="2 3">DSM 3852</strain>
    </source>
</reference>
<sequence length="141" mass="15365">MEFGAIALALMAAFTGAALYINLVEHPARRGLLDGEMLAQWQASYPRAYRMQASLAVGGFFFGLLAAYWAGKALFVTGALFSIANWVVTYRFIMPVNRQLTAADPDTADAATRALLEKWNLLHAIRTGLGLFAVICFFAAL</sequence>
<keyword evidence="1" id="KW-1133">Transmembrane helix</keyword>
<keyword evidence="1" id="KW-0472">Membrane</keyword>
<evidence type="ECO:0000313" key="2">
    <source>
        <dbReference type="EMBL" id="QAZ68774.1"/>
    </source>
</evidence>